<protein>
    <recommendedName>
        <fullName evidence="4">Peptidase S74 domain-containing protein</fullName>
    </recommendedName>
</protein>
<comment type="caution">
    <text evidence="2">The sequence shown here is derived from an EMBL/GenBank/DDBJ whole genome shotgun (WGS) entry which is preliminary data.</text>
</comment>
<feature type="coiled-coil region" evidence="1">
    <location>
        <begin position="255"/>
        <end position="296"/>
    </location>
</feature>
<reference evidence="3" key="1">
    <citation type="journal article" date="2019" name="Int. J. Syst. Evol. Microbiol.">
        <title>The Global Catalogue of Microorganisms (GCM) 10K type strain sequencing project: providing services to taxonomists for standard genome sequencing and annotation.</title>
        <authorList>
            <consortium name="The Broad Institute Genomics Platform"/>
            <consortium name="The Broad Institute Genome Sequencing Center for Infectious Disease"/>
            <person name="Wu L."/>
            <person name="Ma J."/>
        </authorList>
    </citation>
    <scope>NUCLEOTIDE SEQUENCE [LARGE SCALE GENOMIC DNA]</scope>
    <source>
        <strain evidence="3">CGMCC 1.15111</strain>
    </source>
</reference>
<organism evidence="2 3">
    <name type="scientific">Roseivirga thermotolerans</name>
    <dbReference type="NCBI Taxonomy" id="1758176"/>
    <lineage>
        <taxon>Bacteria</taxon>
        <taxon>Pseudomonadati</taxon>
        <taxon>Bacteroidota</taxon>
        <taxon>Cytophagia</taxon>
        <taxon>Cytophagales</taxon>
        <taxon>Roseivirgaceae</taxon>
        <taxon>Roseivirga</taxon>
    </lineage>
</organism>
<evidence type="ECO:0000256" key="1">
    <source>
        <dbReference type="SAM" id="Coils"/>
    </source>
</evidence>
<evidence type="ECO:0008006" key="4">
    <source>
        <dbReference type="Google" id="ProtNLM"/>
    </source>
</evidence>
<dbReference type="EMBL" id="BNAG01000001">
    <property type="protein sequence ID" value="GHE56688.1"/>
    <property type="molecule type" value="Genomic_DNA"/>
</dbReference>
<dbReference type="Proteomes" id="UP000658258">
    <property type="component" value="Unassembled WGS sequence"/>
</dbReference>
<accession>A0ABQ3I300</accession>
<gene>
    <name evidence="2" type="ORF">GCM10011340_09560</name>
</gene>
<sequence>MSFHTGIGAIERVRIEPNGNVGVGTTTPSSILHVNAPINHYSDDGSKSTLKLAYNNTDYARHFIGTNWDYYIENPYSSTARGGVHIRTAGVTRMSIAKDGRIGIGTNTPTASLDINNGILKVRGNSSLGQESARFIVDTGTSSGHVLMVLRNTPNGEVLRVNGSGSMILNGDLESKKVKVTQTPGNWPDYVFSSDYKLRPLNELEHFIMQNQHLPEVPSAQEIEANGQDLGDIQAVLLKKIEELTLYTIEQEKRLQTSDARFQALDSKYQKLESENNGLKSLLLEMKKEIETIKNQKQ</sequence>
<keyword evidence="1" id="KW-0175">Coiled coil</keyword>
<evidence type="ECO:0000313" key="2">
    <source>
        <dbReference type="EMBL" id="GHE56688.1"/>
    </source>
</evidence>
<name>A0ABQ3I300_9BACT</name>
<proteinExistence type="predicted"/>
<evidence type="ECO:0000313" key="3">
    <source>
        <dbReference type="Proteomes" id="UP000658258"/>
    </source>
</evidence>
<keyword evidence="3" id="KW-1185">Reference proteome</keyword>